<dbReference type="Pfam" id="PF04499">
    <property type="entry name" value="SAPS"/>
    <property type="match status" value="2"/>
</dbReference>
<dbReference type="InterPro" id="IPR016024">
    <property type="entry name" value="ARM-type_fold"/>
</dbReference>
<dbReference type="Proteomes" id="UP001177003">
    <property type="component" value="Chromosome 1"/>
</dbReference>
<dbReference type="EMBL" id="OX465077">
    <property type="protein sequence ID" value="CAI9268165.1"/>
    <property type="molecule type" value="Genomic_DNA"/>
</dbReference>
<evidence type="ECO:0000256" key="2">
    <source>
        <dbReference type="ARBA" id="ARBA00023306"/>
    </source>
</evidence>
<dbReference type="AlphaFoldDB" id="A0AA35VKT3"/>
<dbReference type="SUPFAM" id="SSF48371">
    <property type="entry name" value="ARM repeat"/>
    <property type="match status" value="1"/>
</dbReference>
<gene>
    <name evidence="4" type="ORF">LSALG_LOCUS8607</name>
</gene>
<protein>
    <submittedName>
        <fullName evidence="4">Uncharacterized protein</fullName>
    </submittedName>
</protein>
<dbReference type="GO" id="GO:0019888">
    <property type="term" value="F:protein phosphatase regulator activity"/>
    <property type="evidence" value="ECO:0007669"/>
    <property type="project" value="TreeGrafter"/>
</dbReference>
<evidence type="ECO:0000313" key="5">
    <source>
        <dbReference type="Proteomes" id="UP001177003"/>
    </source>
</evidence>
<dbReference type="GO" id="GO:0019903">
    <property type="term" value="F:protein phosphatase binding"/>
    <property type="evidence" value="ECO:0007669"/>
    <property type="project" value="InterPro"/>
</dbReference>
<comment type="similarity">
    <text evidence="1">Belongs to the SAPS family.</text>
</comment>
<organism evidence="4 5">
    <name type="scientific">Lactuca saligna</name>
    <name type="common">Willowleaf lettuce</name>
    <dbReference type="NCBI Taxonomy" id="75948"/>
    <lineage>
        <taxon>Eukaryota</taxon>
        <taxon>Viridiplantae</taxon>
        <taxon>Streptophyta</taxon>
        <taxon>Embryophyta</taxon>
        <taxon>Tracheophyta</taxon>
        <taxon>Spermatophyta</taxon>
        <taxon>Magnoliopsida</taxon>
        <taxon>eudicotyledons</taxon>
        <taxon>Gunneridae</taxon>
        <taxon>Pentapetalae</taxon>
        <taxon>asterids</taxon>
        <taxon>campanulids</taxon>
        <taxon>Asterales</taxon>
        <taxon>Asteraceae</taxon>
        <taxon>Cichorioideae</taxon>
        <taxon>Cichorieae</taxon>
        <taxon>Lactucinae</taxon>
        <taxon>Lactuca</taxon>
    </lineage>
</organism>
<evidence type="ECO:0000313" key="4">
    <source>
        <dbReference type="EMBL" id="CAI9268165.1"/>
    </source>
</evidence>
<evidence type="ECO:0000256" key="3">
    <source>
        <dbReference type="SAM" id="Coils"/>
    </source>
</evidence>
<keyword evidence="2" id="KW-0131">Cell cycle</keyword>
<dbReference type="InterPro" id="IPR007587">
    <property type="entry name" value="SAPS"/>
</dbReference>
<reference evidence="4" key="1">
    <citation type="submission" date="2023-04" db="EMBL/GenBank/DDBJ databases">
        <authorList>
            <person name="Vijverberg K."/>
            <person name="Xiong W."/>
            <person name="Schranz E."/>
        </authorList>
    </citation>
    <scope>NUCLEOTIDE SEQUENCE</scope>
</reference>
<dbReference type="PANTHER" id="PTHR12634">
    <property type="entry name" value="SIT4 YEAST -ASSOCIATING PROTEIN-RELATED"/>
    <property type="match status" value="1"/>
</dbReference>
<keyword evidence="5" id="KW-1185">Reference proteome</keyword>
<dbReference type="PANTHER" id="PTHR12634:SF8">
    <property type="entry name" value="FIERY MOUNTAIN, ISOFORM D"/>
    <property type="match status" value="1"/>
</dbReference>
<sequence>MPMESLANSAMEVASRSLASNDCSTRFTVGCHSFLSIVRVKRWNGVTRAITTEPKPKAVNPRTSRILDGSSINNTSTRMETVSQEIRRVRAQMEENEQLLMDLLFSFLEPTRSYSALLAGYFSKVHQNVLQQLVDLIGITSIMEVLVRLVGADDHMYLGSVDVMQWLTDSNLLEMIVDKLSPSSSLEVHSNATETLCAITRNTSSPLASKLSTSRVTCSSQSKNCRSNVASIQYPFNNDLHHHIESIIYSCLESTNNTVIDHLFQGCRLFPKILQTENNPFHSGEHIHIQESIEWNEWQATTLQDRNMVENVYRWACGCGKLQPADIPITARTIKPDNPRAN</sequence>
<name>A0AA35VKT3_LACSI</name>
<proteinExistence type="inferred from homology"/>
<evidence type="ECO:0000256" key="1">
    <source>
        <dbReference type="ARBA" id="ARBA00006180"/>
    </source>
</evidence>
<keyword evidence="3" id="KW-0175">Coiled coil</keyword>
<feature type="coiled-coil region" evidence="3">
    <location>
        <begin position="72"/>
        <end position="99"/>
    </location>
</feature>
<accession>A0AA35VKT3</accession>